<protein>
    <submittedName>
        <fullName evidence="5">Uncharacterized protein</fullName>
    </submittedName>
</protein>
<organism evidence="5 6">
    <name type="scientific">Candidatus Berkelbacteria bacterium CG10_big_fil_rev_8_21_14_0_10_43_13</name>
    <dbReference type="NCBI Taxonomy" id="1974514"/>
    <lineage>
        <taxon>Bacteria</taxon>
        <taxon>Candidatus Berkelbacteria</taxon>
    </lineage>
</organism>
<evidence type="ECO:0000313" key="6">
    <source>
        <dbReference type="Proteomes" id="UP000231382"/>
    </source>
</evidence>
<evidence type="ECO:0000256" key="3">
    <source>
        <dbReference type="ARBA" id="ARBA00023136"/>
    </source>
</evidence>
<accession>A0A2H0W5S2</accession>
<dbReference type="EMBL" id="PEZW01000025">
    <property type="protein sequence ID" value="PIS07420.1"/>
    <property type="molecule type" value="Genomic_DNA"/>
</dbReference>
<evidence type="ECO:0000256" key="4">
    <source>
        <dbReference type="SAM" id="Phobius"/>
    </source>
</evidence>
<dbReference type="Proteomes" id="UP000231382">
    <property type="component" value="Unassembled WGS sequence"/>
</dbReference>
<evidence type="ECO:0000256" key="1">
    <source>
        <dbReference type="ARBA" id="ARBA00022692"/>
    </source>
</evidence>
<keyword evidence="1 4" id="KW-0812">Transmembrane</keyword>
<name>A0A2H0W5S2_9BACT</name>
<dbReference type="GO" id="GO:0030255">
    <property type="term" value="P:protein secretion by the type IV secretion system"/>
    <property type="evidence" value="ECO:0007669"/>
    <property type="project" value="InterPro"/>
</dbReference>
<feature type="transmembrane region" description="Helical" evidence="4">
    <location>
        <begin position="226"/>
        <end position="247"/>
    </location>
</feature>
<feature type="transmembrane region" description="Helical" evidence="4">
    <location>
        <begin position="168"/>
        <end position="189"/>
    </location>
</feature>
<feature type="transmembrane region" description="Helical" evidence="4">
    <location>
        <begin position="196"/>
        <end position="214"/>
    </location>
</feature>
<dbReference type="InterPro" id="IPR007688">
    <property type="entry name" value="Conjugal_tfr_TrbL/VirB6"/>
</dbReference>
<feature type="transmembrane region" description="Helical" evidence="4">
    <location>
        <begin position="67"/>
        <end position="91"/>
    </location>
</feature>
<keyword evidence="2 4" id="KW-1133">Transmembrane helix</keyword>
<keyword evidence="3 4" id="KW-0472">Membrane</keyword>
<dbReference type="AlphaFoldDB" id="A0A2H0W5S2"/>
<sequence length="879" mass="98213">MSKKYLTKKEKHYLVRRIVTGSFVFFVLFLFLVPFLLPSTAHALGVEPVWQVLSSDQDMGGQVQKVWKSLITAVNSLAVLALIVVAFAEILRINVNTYGVKKILPTLVLAIIAANFSYMFCRLMVDLANVSLQFVGSIGGSAGIGLELPDDFGWDTAVAWWNQFFNKILLQNFILFVLAILLLCLAFLFLVRNWMLYILVMISPLAIMAMVLPSTKKFFSQWWTNMIQWSFMPVVSYFFLALSLTLGTSIALKAPLMGSVFVGVCYYLAITTPFKLGGTVMQNFYKGTGAKFLAGKTKEFGETKAKGLGMRAWNNYQQVGLDAQRGANWLGKTALGKNIGKHWAGNALLNAKANLEHEESRNKGLVEGIKARHYYGQGNKLQMEREYNNNREGEIKEYEAYALLDLVRKGLDSNGKGQDGKDFQQLIDWRLGSGMAKRRMATAESLRAGMISNGVTSTINGRLIDKTSKTEEETQELEKQIDTIKADKTLSDDEKKRQIEPLQERVDDISAPAKEAWRNLTGLDESGVKSLQQLMIYAVTQQTSSEALQSKAENDTRDKTAMQIVGIHEVAELADEVEKTSKAFSNLPTDAKKLFDEVRSGARDIKSLTDQEKASHDSYTRYLTQKARAETVLQQHGLLAVDDEFHGDVHNKDEKKIMDGVAERKDGYTQALEKRFGKNIPYYLRDQITMGSDGHYTLHKQERTTYTRFAGVANAKTNGRVEGYAALQTDALLNILENGDKKDGISSDMAQAFANGELVLNDKGEPDPNKNSRLSAAWGGISRQLSNSTTAQPAAEGLMRVLDENRIRRIAQHWVADEKNRYGGDDNYKNLARVVDPNSGASHGEVRNAMKEFYTSVGQTNRQGLHGTIRRFLPNTIYT</sequence>
<reference evidence="6" key="1">
    <citation type="submission" date="2017-09" db="EMBL/GenBank/DDBJ databases">
        <title>Depth-based differentiation of microbial function through sediment-hosted aquifers and enrichment of novel symbionts in the deep terrestrial subsurface.</title>
        <authorList>
            <person name="Probst A.J."/>
            <person name="Ladd B."/>
            <person name="Jarett J.K."/>
            <person name="Geller-Mcgrath D.E."/>
            <person name="Sieber C.M.K."/>
            <person name="Emerson J.B."/>
            <person name="Anantharaman K."/>
            <person name="Thomas B.C."/>
            <person name="Malmstrom R."/>
            <person name="Stieglmeier M."/>
            <person name="Klingl A."/>
            <person name="Woyke T."/>
            <person name="Ryan C.M."/>
            <person name="Banfield J.F."/>
        </authorList>
    </citation>
    <scope>NUCLEOTIDE SEQUENCE [LARGE SCALE GENOMIC DNA]</scope>
</reference>
<evidence type="ECO:0000256" key="2">
    <source>
        <dbReference type="ARBA" id="ARBA00022989"/>
    </source>
</evidence>
<feature type="transmembrane region" description="Helical" evidence="4">
    <location>
        <begin position="103"/>
        <end position="125"/>
    </location>
</feature>
<gene>
    <name evidence="5" type="ORF">COT78_03720</name>
</gene>
<dbReference type="Pfam" id="PF04610">
    <property type="entry name" value="TrbL"/>
    <property type="match status" value="1"/>
</dbReference>
<comment type="caution">
    <text evidence="5">The sequence shown here is derived from an EMBL/GenBank/DDBJ whole genome shotgun (WGS) entry which is preliminary data.</text>
</comment>
<feature type="transmembrane region" description="Helical" evidence="4">
    <location>
        <begin position="254"/>
        <end position="274"/>
    </location>
</feature>
<evidence type="ECO:0000313" key="5">
    <source>
        <dbReference type="EMBL" id="PIS07420.1"/>
    </source>
</evidence>
<proteinExistence type="predicted"/>